<keyword evidence="2" id="KW-1133">Transmembrane helix</keyword>
<feature type="compositionally biased region" description="Basic and acidic residues" evidence="1">
    <location>
        <begin position="132"/>
        <end position="160"/>
    </location>
</feature>
<proteinExistence type="predicted"/>
<evidence type="ECO:0000256" key="1">
    <source>
        <dbReference type="SAM" id="MobiDB-lite"/>
    </source>
</evidence>
<dbReference type="Proteomes" id="UP001314170">
    <property type="component" value="Unassembled WGS sequence"/>
</dbReference>
<name>A0AAV1RVA8_9ROSI</name>
<keyword evidence="2" id="KW-0812">Transmembrane</keyword>
<organism evidence="3 4">
    <name type="scientific">Dovyalis caffra</name>
    <dbReference type="NCBI Taxonomy" id="77055"/>
    <lineage>
        <taxon>Eukaryota</taxon>
        <taxon>Viridiplantae</taxon>
        <taxon>Streptophyta</taxon>
        <taxon>Embryophyta</taxon>
        <taxon>Tracheophyta</taxon>
        <taxon>Spermatophyta</taxon>
        <taxon>Magnoliopsida</taxon>
        <taxon>eudicotyledons</taxon>
        <taxon>Gunneridae</taxon>
        <taxon>Pentapetalae</taxon>
        <taxon>rosids</taxon>
        <taxon>fabids</taxon>
        <taxon>Malpighiales</taxon>
        <taxon>Salicaceae</taxon>
        <taxon>Flacourtieae</taxon>
        <taxon>Dovyalis</taxon>
    </lineage>
</organism>
<comment type="caution">
    <text evidence="3">The sequence shown here is derived from an EMBL/GenBank/DDBJ whole genome shotgun (WGS) entry which is preliminary data.</text>
</comment>
<keyword evidence="2" id="KW-0472">Membrane</keyword>
<dbReference type="AlphaFoldDB" id="A0AAV1RVA8"/>
<feature type="transmembrane region" description="Helical" evidence="2">
    <location>
        <begin position="90"/>
        <end position="115"/>
    </location>
</feature>
<dbReference type="EMBL" id="CAWUPB010001160">
    <property type="protein sequence ID" value="CAK7340621.1"/>
    <property type="molecule type" value="Genomic_DNA"/>
</dbReference>
<keyword evidence="4" id="KW-1185">Reference proteome</keyword>
<gene>
    <name evidence="3" type="ORF">DCAF_LOCUS15706</name>
</gene>
<feature type="region of interest" description="Disordered" evidence="1">
    <location>
        <begin position="130"/>
        <end position="216"/>
    </location>
</feature>
<reference evidence="3 4" key="1">
    <citation type="submission" date="2024-01" db="EMBL/GenBank/DDBJ databases">
        <authorList>
            <person name="Waweru B."/>
        </authorList>
    </citation>
    <scope>NUCLEOTIDE SEQUENCE [LARGE SCALE GENOMIC DNA]</scope>
</reference>
<feature type="compositionally biased region" description="Basic and acidic residues" evidence="1">
    <location>
        <begin position="195"/>
        <end position="216"/>
    </location>
</feature>
<accession>A0AAV1RVA8</accession>
<feature type="compositionally biased region" description="Polar residues" evidence="1">
    <location>
        <begin position="183"/>
        <end position="194"/>
    </location>
</feature>
<evidence type="ECO:0000256" key="2">
    <source>
        <dbReference type="SAM" id="Phobius"/>
    </source>
</evidence>
<protein>
    <submittedName>
        <fullName evidence="3">Uncharacterized protein</fullName>
    </submittedName>
</protein>
<sequence>MKQHTINRVINIRSFQGSIFTYTPHPQEAEQGKRMENFLGSGEKEINRGLQRGSIHNYTTKHKFMDLLWTYEARRSCCIKNSDKDQERGVHAIFAVPNAVGFVLGSAQLILYAMYKNKSTSTESVEVMAEDGSDRLEEGGFEMLGRRNNDDKDDHDEGNLKNRSLSKGKSLPKPPVNREDSSQKIMKTVSLSDNELQHSNRANESDIENGKIDSHP</sequence>
<evidence type="ECO:0000313" key="3">
    <source>
        <dbReference type="EMBL" id="CAK7340621.1"/>
    </source>
</evidence>
<evidence type="ECO:0000313" key="4">
    <source>
        <dbReference type="Proteomes" id="UP001314170"/>
    </source>
</evidence>